<dbReference type="InterPro" id="IPR012338">
    <property type="entry name" value="Beta-lactam/transpept-like"/>
</dbReference>
<reference evidence="2" key="1">
    <citation type="submission" date="2008-01" db="EMBL/GenBank/DDBJ databases">
        <title>Complete sequence of plasmid1 pCAUL01 of Caulobacter sp. K31.</title>
        <authorList>
            <consortium name="US DOE Joint Genome Institute"/>
            <person name="Copeland A."/>
            <person name="Lucas S."/>
            <person name="Lapidus A."/>
            <person name="Barry K."/>
            <person name="Glavina del Rio T."/>
            <person name="Dalin E."/>
            <person name="Tice H."/>
            <person name="Pitluck S."/>
            <person name="Bruce D."/>
            <person name="Goodwin L."/>
            <person name="Thompson L.S."/>
            <person name="Brettin T."/>
            <person name="Detter J.C."/>
            <person name="Han C."/>
            <person name="Schmutz J."/>
            <person name="Larimer F."/>
            <person name="Land M."/>
            <person name="Hauser L."/>
            <person name="Kyrpides N."/>
            <person name="Kim E."/>
            <person name="Stephens C."/>
            <person name="Richardson P."/>
        </authorList>
    </citation>
    <scope>NUCLEOTIDE SEQUENCE [LARGE SCALE GENOMIC DNA]</scope>
    <source>
        <strain evidence="2">K31</strain>
        <plasmid evidence="2">pCAUL01</plasmid>
    </source>
</reference>
<geneLocation type="plasmid" evidence="2">
    <name>pCAUL01</name>
</geneLocation>
<evidence type="ECO:0000313" key="2">
    <source>
        <dbReference type="EMBL" id="ABZ74401.1"/>
    </source>
</evidence>
<dbReference type="OrthoDB" id="9808046at2"/>
<dbReference type="KEGG" id="cak:Caul_5281"/>
<feature type="domain" description="Beta-lactamase-related" evidence="1">
    <location>
        <begin position="23"/>
        <end position="389"/>
    </location>
</feature>
<dbReference type="PANTHER" id="PTHR43283">
    <property type="entry name" value="BETA-LACTAMASE-RELATED"/>
    <property type="match status" value="1"/>
</dbReference>
<protein>
    <submittedName>
        <fullName evidence="2">Beta-lactamase</fullName>
    </submittedName>
</protein>
<dbReference type="InterPro" id="IPR050789">
    <property type="entry name" value="Diverse_Enzym_Activities"/>
</dbReference>
<gene>
    <name evidence="2" type="ordered locus">Caul_5281</name>
</gene>
<accession>B0T914</accession>
<keyword evidence="2" id="KW-0614">Plasmid</keyword>
<dbReference type="EMBL" id="CP000928">
    <property type="protein sequence ID" value="ABZ74401.1"/>
    <property type="molecule type" value="Genomic_DNA"/>
</dbReference>
<dbReference type="SUPFAM" id="SSF56601">
    <property type="entry name" value="beta-lactamase/transpeptidase-like"/>
    <property type="match status" value="1"/>
</dbReference>
<dbReference type="Pfam" id="PF00144">
    <property type="entry name" value="Beta-lactamase"/>
    <property type="match status" value="1"/>
</dbReference>
<evidence type="ECO:0000259" key="1">
    <source>
        <dbReference type="Pfam" id="PF00144"/>
    </source>
</evidence>
<dbReference type="Gene3D" id="3.40.710.10">
    <property type="entry name" value="DD-peptidase/beta-lactamase superfamily"/>
    <property type="match status" value="1"/>
</dbReference>
<sequence length="408" mass="43228">MGSLVTATPEEVGLSTEGLARVNAVVQAEIDAGTLAGAVTLVARHGQVCQVQAMGAQNIAAGQESRVDGIYRIFSMTKPVTAVAMMILWDQGLWSPEDPIAKHLPEFADAQVLDHLAPDGATRLQPAAPAPTLLHLLTHTAGLGYGSVLSDLSDPINRAYQDAQVWDAPDLAQMMARLGRLPLAFQPGTSWRYSLGMEVQGALIERLTGQSLPDFMQSNIFGPLGMIDTAFHTPPEKADRLAALYFKGGEAALTAIANPMRPDCDAPPKLAMGGGGLVSTIGDYARFAQMLLNRGQLNGQRIISAEAAALMMTNHLPDALMARGFVAGHQRIRPGFGFGFNGVVFTDPSAAGVPVGPGTYHWDGAAGTWFWVDPANDLLFVGMTQCLSYAAPPLQARTQTLMAEAILA</sequence>
<proteinExistence type="predicted"/>
<dbReference type="MEROPS" id="S12.950"/>
<dbReference type="HOGENOM" id="CLU_020027_11_2_5"/>
<organism evidence="2">
    <name type="scientific">Caulobacter sp. (strain K31)</name>
    <dbReference type="NCBI Taxonomy" id="366602"/>
    <lineage>
        <taxon>Bacteria</taxon>
        <taxon>Pseudomonadati</taxon>
        <taxon>Pseudomonadota</taxon>
        <taxon>Alphaproteobacteria</taxon>
        <taxon>Caulobacterales</taxon>
        <taxon>Caulobacteraceae</taxon>
        <taxon>Caulobacter</taxon>
    </lineage>
</organism>
<dbReference type="AlphaFoldDB" id="B0T914"/>
<dbReference type="InterPro" id="IPR001466">
    <property type="entry name" value="Beta-lactam-related"/>
</dbReference>
<dbReference type="PANTHER" id="PTHR43283:SF3">
    <property type="entry name" value="BETA-LACTAMASE FAMILY PROTEIN (AFU_ORTHOLOGUE AFUA_5G07500)"/>
    <property type="match status" value="1"/>
</dbReference>
<name>B0T914_CAUSK</name>